<reference evidence="3" key="1">
    <citation type="journal article" date="2014" name="Microb. Cell Fact.">
        <title>Exploiting Issatchenkia orientalis SD108 for succinic acid production.</title>
        <authorList>
            <person name="Xiao H."/>
            <person name="Shao Z."/>
            <person name="Jiang Y."/>
            <person name="Dole S."/>
            <person name="Zhao H."/>
        </authorList>
    </citation>
    <scope>NUCLEOTIDE SEQUENCE [LARGE SCALE GENOMIC DNA]</scope>
    <source>
        <strain evidence="3">SD108</strain>
    </source>
</reference>
<dbReference type="Proteomes" id="UP000029867">
    <property type="component" value="Unassembled WGS sequence"/>
</dbReference>
<evidence type="ECO:0000313" key="3">
    <source>
        <dbReference type="Proteomes" id="UP000029867"/>
    </source>
</evidence>
<feature type="compositionally biased region" description="Low complexity" evidence="1">
    <location>
        <begin position="114"/>
        <end position="125"/>
    </location>
</feature>
<name>A0A099P429_PICKU</name>
<proteinExistence type="predicted"/>
<accession>A0A099P429</accession>
<feature type="region of interest" description="Disordered" evidence="1">
    <location>
        <begin position="108"/>
        <end position="131"/>
    </location>
</feature>
<evidence type="ECO:0000256" key="1">
    <source>
        <dbReference type="SAM" id="MobiDB-lite"/>
    </source>
</evidence>
<gene>
    <name evidence="2" type="ORF">JL09_g2014</name>
</gene>
<evidence type="ECO:0000313" key="2">
    <source>
        <dbReference type="EMBL" id="KGK38796.1"/>
    </source>
</evidence>
<comment type="caution">
    <text evidence="2">The sequence shown here is derived from an EMBL/GenBank/DDBJ whole genome shotgun (WGS) entry which is preliminary data.</text>
</comment>
<protein>
    <submittedName>
        <fullName evidence="2">Uncharacterized protein</fullName>
    </submittedName>
</protein>
<organism evidence="2 3">
    <name type="scientific">Pichia kudriavzevii</name>
    <name type="common">Yeast</name>
    <name type="synonym">Issatchenkia orientalis</name>
    <dbReference type="NCBI Taxonomy" id="4909"/>
    <lineage>
        <taxon>Eukaryota</taxon>
        <taxon>Fungi</taxon>
        <taxon>Dikarya</taxon>
        <taxon>Ascomycota</taxon>
        <taxon>Saccharomycotina</taxon>
        <taxon>Pichiomycetes</taxon>
        <taxon>Pichiales</taxon>
        <taxon>Pichiaceae</taxon>
        <taxon>Pichia</taxon>
    </lineage>
</organism>
<dbReference type="EMBL" id="JQFK01000015">
    <property type="protein sequence ID" value="KGK38796.1"/>
    <property type="molecule type" value="Genomic_DNA"/>
</dbReference>
<dbReference type="HOGENOM" id="CLU_1927920_0_0_1"/>
<dbReference type="AlphaFoldDB" id="A0A099P429"/>
<sequence>MSQGQVQFQQRLPQGTSSEMQNFTLDQIFSELKSNDEICRIKSSESLKSHFILISRDVASSEQLAVYTSYINKKIHDLISSNKVNEQLGGISAIDALVDILYSSMDDSPLQQFSSSSSPSATSSPVEEAWI</sequence>
<dbReference type="VEuPathDB" id="FungiDB:C5L36_0B01020"/>